<dbReference type="GO" id="GO:0006412">
    <property type="term" value="P:translation"/>
    <property type="evidence" value="ECO:0007669"/>
    <property type="project" value="UniProtKB-UniRule"/>
</dbReference>
<keyword evidence="8" id="KW-1185">Reference proteome</keyword>
<dbReference type="KEGG" id="bhc:JFL75_06975"/>
<keyword evidence="4" id="KW-0694">RNA-binding</keyword>
<dbReference type="Gene3D" id="3.100.10.10">
    <property type="match status" value="1"/>
</dbReference>
<keyword evidence="4" id="KW-0699">rRNA-binding</keyword>
<sequence length="156" mass="16537">MHDFDLRAPEGANKKKRIVGRGQGSGRGTTSGKGNKGQKARSGGKTYVGFEGGQMPLYRRLAHRGFSNYPFKKEFQVINLGEIEKRYSDGETVDAATLIQKGLAKGTVPVKILGDGEFTKKLNFTAVAMSASAKQKIEKAGGSVAAAENGGDKADA</sequence>
<evidence type="ECO:0000256" key="1">
    <source>
        <dbReference type="ARBA" id="ARBA00007320"/>
    </source>
</evidence>
<evidence type="ECO:0000313" key="8">
    <source>
        <dbReference type="Proteomes" id="UP000595917"/>
    </source>
</evidence>
<dbReference type="PANTHER" id="PTHR12934">
    <property type="entry name" value="50S RIBOSOMAL PROTEIN L15"/>
    <property type="match status" value="1"/>
</dbReference>
<dbReference type="GO" id="GO:0003735">
    <property type="term" value="F:structural constituent of ribosome"/>
    <property type="evidence" value="ECO:0007669"/>
    <property type="project" value="InterPro"/>
</dbReference>
<dbReference type="RefSeq" id="WP_215627957.1">
    <property type="nucleotide sequence ID" value="NZ_CP067089.2"/>
</dbReference>
<dbReference type="NCBIfam" id="TIGR01071">
    <property type="entry name" value="rplO_bact"/>
    <property type="match status" value="1"/>
</dbReference>
<dbReference type="InterPro" id="IPR036227">
    <property type="entry name" value="Ribosomal_uL15/eL18_sf"/>
</dbReference>
<organism evidence="7 8">
    <name type="scientific">Breznakiella homolactica</name>
    <dbReference type="NCBI Taxonomy" id="2798577"/>
    <lineage>
        <taxon>Bacteria</taxon>
        <taxon>Pseudomonadati</taxon>
        <taxon>Spirochaetota</taxon>
        <taxon>Spirochaetia</taxon>
        <taxon>Spirochaetales</taxon>
        <taxon>Breznakiellaceae</taxon>
        <taxon>Breznakiella</taxon>
    </lineage>
</organism>
<feature type="compositionally biased region" description="Gly residues" evidence="5">
    <location>
        <begin position="21"/>
        <end position="35"/>
    </location>
</feature>
<protein>
    <recommendedName>
        <fullName evidence="4">Large ribosomal subunit protein uL15</fullName>
    </recommendedName>
</protein>
<keyword evidence="2 4" id="KW-0689">Ribosomal protein</keyword>
<comment type="function">
    <text evidence="4">Binds to the 23S rRNA.</text>
</comment>
<name>A0A7T8BBK1_9SPIR</name>
<dbReference type="EMBL" id="CP067089">
    <property type="protein sequence ID" value="QQO10652.1"/>
    <property type="molecule type" value="Genomic_DNA"/>
</dbReference>
<dbReference type="Pfam" id="PF00828">
    <property type="entry name" value="Ribosomal_L27A"/>
    <property type="match status" value="1"/>
</dbReference>
<evidence type="ECO:0000313" key="7">
    <source>
        <dbReference type="EMBL" id="QQO10652.1"/>
    </source>
</evidence>
<evidence type="ECO:0000256" key="3">
    <source>
        <dbReference type="ARBA" id="ARBA00023274"/>
    </source>
</evidence>
<reference evidence="7" key="1">
    <citation type="submission" date="2021-01" db="EMBL/GenBank/DDBJ databases">
        <title>Description of Breznakiella homolactica.</title>
        <authorList>
            <person name="Song Y."/>
            <person name="Brune A."/>
        </authorList>
    </citation>
    <scope>NUCLEOTIDE SEQUENCE</scope>
    <source>
        <strain evidence="7">RmG30</strain>
    </source>
</reference>
<evidence type="ECO:0000256" key="2">
    <source>
        <dbReference type="ARBA" id="ARBA00022980"/>
    </source>
</evidence>
<dbReference type="InterPro" id="IPR030878">
    <property type="entry name" value="Ribosomal_uL15"/>
</dbReference>
<comment type="subunit">
    <text evidence="4">Part of the 50S ribosomal subunit.</text>
</comment>
<dbReference type="SUPFAM" id="SSF52080">
    <property type="entry name" value="Ribosomal proteins L15p and L18e"/>
    <property type="match status" value="1"/>
</dbReference>
<comment type="similarity">
    <text evidence="1 4">Belongs to the universal ribosomal protein uL15 family.</text>
</comment>
<accession>A0A7T8BBK1</accession>
<dbReference type="HAMAP" id="MF_01341">
    <property type="entry name" value="Ribosomal_uL15"/>
    <property type="match status" value="1"/>
</dbReference>
<proteinExistence type="inferred from homology"/>
<feature type="region of interest" description="Disordered" evidence="5">
    <location>
        <begin position="1"/>
        <end position="47"/>
    </location>
</feature>
<evidence type="ECO:0000256" key="5">
    <source>
        <dbReference type="SAM" id="MobiDB-lite"/>
    </source>
</evidence>
<dbReference type="GO" id="GO:0019843">
    <property type="term" value="F:rRNA binding"/>
    <property type="evidence" value="ECO:0007669"/>
    <property type="project" value="UniProtKB-UniRule"/>
</dbReference>
<dbReference type="Proteomes" id="UP000595917">
    <property type="component" value="Chromosome"/>
</dbReference>
<gene>
    <name evidence="4 7" type="primary">rplO</name>
    <name evidence="7" type="ORF">JFL75_06975</name>
</gene>
<dbReference type="GO" id="GO:0022625">
    <property type="term" value="C:cytosolic large ribosomal subunit"/>
    <property type="evidence" value="ECO:0007669"/>
    <property type="project" value="TreeGrafter"/>
</dbReference>
<dbReference type="AlphaFoldDB" id="A0A7T8BBK1"/>
<dbReference type="InterPro" id="IPR005749">
    <property type="entry name" value="Ribosomal_uL15_bac-type"/>
</dbReference>
<evidence type="ECO:0000256" key="4">
    <source>
        <dbReference type="HAMAP-Rule" id="MF_01341"/>
    </source>
</evidence>
<keyword evidence="3 4" id="KW-0687">Ribonucleoprotein</keyword>
<feature type="domain" description="Large ribosomal subunit protein uL15/eL18" evidence="6">
    <location>
        <begin position="77"/>
        <end position="144"/>
    </location>
</feature>
<dbReference type="InterPro" id="IPR021131">
    <property type="entry name" value="Ribosomal_uL15/eL18"/>
</dbReference>
<dbReference type="PANTHER" id="PTHR12934:SF11">
    <property type="entry name" value="LARGE RIBOSOMAL SUBUNIT PROTEIN UL15M"/>
    <property type="match status" value="1"/>
</dbReference>
<evidence type="ECO:0000259" key="6">
    <source>
        <dbReference type="Pfam" id="PF00828"/>
    </source>
</evidence>